<dbReference type="AlphaFoldDB" id="A0A8J2KUH5"/>
<keyword evidence="2" id="KW-1185">Reference proteome</keyword>
<reference evidence="1" key="1">
    <citation type="submission" date="2021-06" db="EMBL/GenBank/DDBJ databases">
        <authorList>
            <person name="Hodson N. C."/>
            <person name="Mongue J. A."/>
            <person name="Jaron S. K."/>
        </authorList>
    </citation>
    <scope>NUCLEOTIDE SEQUENCE</scope>
</reference>
<feature type="non-terminal residue" evidence="1">
    <location>
        <position position="1"/>
    </location>
</feature>
<gene>
    <name evidence="1" type="ORF">AFUS01_LOCUS33968</name>
</gene>
<evidence type="ECO:0000313" key="1">
    <source>
        <dbReference type="EMBL" id="CAG7823772.1"/>
    </source>
</evidence>
<organism evidence="1 2">
    <name type="scientific">Allacma fusca</name>
    <dbReference type="NCBI Taxonomy" id="39272"/>
    <lineage>
        <taxon>Eukaryota</taxon>
        <taxon>Metazoa</taxon>
        <taxon>Ecdysozoa</taxon>
        <taxon>Arthropoda</taxon>
        <taxon>Hexapoda</taxon>
        <taxon>Collembola</taxon>
        <taxon>Symphypleona</taxon>
        <taxon>Sminthuridae</taxon>
        <taxon>Allacma</taxon>
    </lineage>
</organism>
<protein>
    <submittedName>
        <fullName evidence="1">Uncharacterized protein</fullName>
    </submittedName>
</protein>
<sequence length="137" mass="15792">QDGIARFNSFTDQYNLKAKEVDDKLGKIETRLSWMDDVKKIIDARRLKSKGQTAGRINPLLLKVKDRFKVSQIREVKSSLKRKFPQVFISMGMTKADKGVNKFLYEELKRYKAANPEKIAKFISSTVIIADGIKYVF</sequence>
<accession>A0A8J2KUH5</accession>
<proteinExistence type="predicted"/>
<dbReference type="Proteomes" id="UP000708208">
    <property type="component" value="Unassembled WGS sequence"/>
</dbReference>
<dbReference type="EMBL" id="CAJVCH010530510">
    <property type="protein sequence ID" value="CAG7823772.1"/>
    <property type="molecule type" value="Genomic_DNA"/>
</dbReference>
<evidence type="ECO:0000313" key="2">
    <source>
        <dbReference type="Proteomes" id="UP000708208"/>
    </source>
</evidence>
<comment type="caution">
    <text evidence="1">The sequence shown here is derived from an EMBL/GenBank/DDBJ whole genome shotgun (WGS) entry which is preliminary data.</text>
</comment>
<name>A0A8J2KUH5_9HEXA</name>